<reference evidence="2" key="1">
    <citation type="submission" date="2018-05" db="EMBL/GenBank/DDBJ databases">
        <authorList>
            <person name="Li X."/>
        </authorList>
    </citation>
    <scope>NUCLEOTIDE SEQUENCE [LARGE SCALE GENOMIC DNA]</scope>
    <source>
        <strain evidence="2">LX32</strain>
    </source>
</reference>
<sequence length="62" mass="6639">MKAAETPAPIRLAAAREVLDRGHGRPRLGGETDGAPEGLTVIVKRYGDITEEEKARAEEGEP</sequence>
<dbReference type="EMBL" id="QFYQ01000001">
    <property type="protein sequence ID" value="RAK54876.1"/>
    <property type="molecule type" value="Genomic_DNA"/>
</dbReference>
<evidence type="ECO:0000313" key="2">
    <source>
        <dbReference type="Proteomes" id="UP000249254"/>
    </source>
</evidence>
<organism evidence="1 2">
    <name type="scientific">Phenylobacterium soli</name>
    <dbReference type="NCBI Taxonomy" id="2170551"/>
    <lineage>
        <taxon>Bacteria</taxon>
        <taxon>Pseudomonadati</taxon>
        <taxon>Pseudomonadota</taxon>
        <taxon>Alphaproteobacteria</taxon>
        <taxon>Caulobacterales</taxon>
        <taxon>Caulobacteraceae</taxon>
        <taxon>Phenylobacterium</taxon>
    </lineage>
</organism>
<gene>
    <name evidence="1" type="ORF">DJ017_10235</name>
</gene>
<name>A0A328ALJ1_9CAUL</name>
<comment type="caution">
    <text evidence="1">The sequence shown here is derived from an EMBL/GenBank/DDBJ whole genome shotgun (WGS) entry which is preliminary data.</text>
</comment>
<keyword evidence="2" id="KW-1185">Reference proteome</keyword>
<accession>A0A328ALJ1</accession>
<dbReference type="AlphaFoldDB" id="A0A328ALJ1"/>
<proteinExistence type="predicted"/>
<dbReference type="Proteomes" id="UP000249254">
    <property type="component" value="Unassembled WGS sequence"/>
</dbReference>
<evidence type="ECO:0000313" key="1">
    <source>
        <dbReference type="EMBL" id="RAK54876.1"/>
    </source>
</evidence>
<protein>
    <submittedName>
        <fullName evidence="1">Uncharacterized protein</fullName>
    </submittedName>
</protein>